<dbReference type="EMBL" id="VFQX01000013">
    <property type="protein sequence ID" value="KAF0981658.1"/>
    <property type="molecule type" value="Genomic_DNA"/>
</dbReference>
<dbReference type="VEuPathDB" id="AmoebaDB:NfTy_039510"/>
<dbReference type="Proteomes" id="UP000444721">
    <property type="component" value="Unassembled WGS sequence"/>
</dbReference>
<gene>
    <name evidence="1" type="ORF">FDP41_012315</name>
</gene>
<name>A0A6A5C7D6_NAEFO</name>
<evidence type="ECO:0000313" key="1">
    <source>
        <dbReference type="EMBL" id="KAF0981658.1"/>
    </source>
</evidence>
<dbReference type="OMA" id="IRENEYF"/>
<dbReference type="AlphaFoldDB" id="A0A6A5C7D6"/>
<dbReference type="VEuPathDB" id="AmoebaDB:NF0052890"/>
<dbReference type="GeneID" id="68119530"/>
<sequence length="518" mass="60384">MKAVRNCLRGFKACSHQSSMNIFLSRQQGNNYFMMLKENPTKFAVNNVDISNNNQRFIHSNFVLLKERMFDNDLEQQIYEREKEALMRGRISESGENETDAQEPENGMTNFVVVSSLFLCVWYGIKYLYNQYKTSIRENENFDWLMSGSLNTNTLSEADETNIASLLSDIKTLVKEHQYIDEFYSSNFIKNIFKLALSKNNNLSEPALEIMSIIFRKGSSPRLAELFYKISIQNKDFNIIRMVIDNISSFQSSSSHISFEELSNLANMSSRDASQRIQQFESMDMRQTRAIVLREKRSLSLLSHFFSNKHLLKHFLEDDAYRNDLINLFNKGNDLERFIALICMNGIVMSCLTTSNMRSLNETHPHLINAMNQSAMKVKDQIYKNHISILTRHIENMNENTMVLSLKSPNSTNLLGSAIVSFICHLHMKYQVRLPVHRSLWRASVLFTYCIYHSTYQKSLSNFLSDRIHNKNASLPLTEYNKNWNEAEYKIIFLNGILWIITNSIVRNWFAFVPLLLF</sequence>
<dbReference type="RefSeq" id="XP_044566371.1">
    <property type="nucleotide sequence ID" value="XM_044702821.1"/>
</dbReference>
<comment type="caution">
    <text evidence="1">The sequence shown here is derived from an EMBL/GenBank/DDBJ whole genome shotgun (WGS) entry which is preliminary data.</text>
</comment>
<accession>A0A6A5C7D6</accession>
<dbReference type="OrthoDB" id="10256072at2759"/>
<proteinExistence type="predicted"/>
<keyword evidence="2" id="KW-1185">Reference proteome</keyword>
<organism evidence="1 2">
    <name type="scientific">Naegleria fowleri</name>
    <name type="common">Brain eating amoeba</name>
    <dbReference type="NCBI Taxonomy" id="5763"/>
    <lineage>
        <taxon>Eukaryota</taxon>
        <taxon>Discoba</taxon>
        <taxon>Heterolobosea</taxon>
        <taxon>Tetramitia</taxon>
        <taxon>Eutetramitia</taxon>
        <taxon>Vahlkampfiidae</taxon>
        <taxon>Naegleria</taxon>
    </lineage>
</organism>
<evidence type="ECO:0000313" key="2">
    <source>
        <dbReference type="Proteomes" id="UP000444721"/>
    </source>
</evidence>
<reference evidence="1 2" key="1">
    <citation type="journal article" date="2019" name="Sci. Rep.">
        <title>Nanopore sequencing improves the draft genome of the human pathogenic amoeba Naegleria fowleri.</title>
        <authorList>
            <person name="Liechti N."/>
            <person name="Schurch N."/>
            <person name="Bruggmann R."/>
            <person name="Wittwer M."/>
        </authorList>
    </citation>
    <scope>NUCLEOTIDE SEQUENCE [LARGE SCALE GENOMIC DNA]</scope>
    <source>
        <strain evidence="1 2">ATCC 30894</strain>
    </source>
</reference>
<protein>
    <submittedName>
        <fullName evidence="1">Uncharacterized protein</fullName>
    </submittedName>
</protein>
<dbReference type="VEuPathDB" id="AmoebaDB:FDP41_012315"/>